<dbReference type="InParanoid" id="A0A1E7EQ46"/>
<name>A0A1E7EQ46_9STRA</name>
<evidence type="ECO:0000313" key="4">
    <source>
        <dbReference type="Proteomes" id="UP000095751"/>
    </source>
</evidence>
<feature type="compositionally biased region" description="Basic residues" evidence="2">
    <location>
        <begin position="387"/>
        <end position="397"/>
    </location>
</feature>
<keyword evidence="1" id="KW-0175">Coiled coil</keyword>
<feature type="coiled-coil region" evidence="1">
    <location>
        <begin position="147"/>
        <end position="310"/>
    </location>
</feature>
<evidence type="ECO:0000313" key="3">
    <source>
        <dbReference type="EMBL" id="OEU08082.1"/>
    </source>
</evidence>
<evidence type="ECO:0000256" key="2">
    <source>
        <dbReference type="SAM" id="MobiDB-lite"/>
    </source>
</evidence>
<protein>
    <submittedName>
        <fullName evidence="3">Uncharacterized protein</fullName>
    </submittedName>
</protein>
<sequence length="409" mass="47113">MVNPWTEKNRDEGYFQDLIDEIEKNPPAIPFSLVSFYRNPLYRRLLTEIPDDLSNKQIDRILKTQIIDKLDDHLQHKKPLTRHETKEYFEPYLKKYIDLGLNTTRVPLLKLKDFQGLRKPPAFFRDASKESENRVLRQEVKSNDDEIKSIKLSLTGKENEIKQLQKEHTVALKDAEDVEEAAKKVIKSNEDKKRTEIKQLQEKHTVALKDAQETLNAKELENAALTQEIKSIKLSLTGKENEIKQLQKEHTVALKDAEDAEEAANKVIKSNEDKKRTEIKQLQEKHTVALKDAQETLNAKELANAALTQEIELTKKANTNAFNESEASHKVALDSAENRRVYELKLVEDSHEVEIDLLNVQIDKLESHVNLFFQVANTVAKASDKKTKGKTKGKHRRSLSEDGKKRNSR</sequence>
<keyword evidence="4" id="KW-1185">Reference proteome</keyword>
<feature type="region of interest" description="Disordered" evidence="2">
    <location>
        <begin position="381"/>
        <end position="409"/>
    </location>
</feature>
<feature type="compositionally biased region" description="Basic and acidic residues" evidence="2">
    <location>
        <begin position="398"/>
        <end position="409"/>
    </location>
</feature>
<reference evidence="3 4" key="1">
    <citation type="submission" date="2016-09" db="EMBL/GenBank/DDBJ databases">
        <title>Extensive genetic diversity and differential bi-allelic expression allows diatom success in the polar Southern Ocean.</title>
        <authorList>
            <consortium name="DOE Joint Genome Institute"/>
            <person name="Mock T."/>
            <person name="Otillar R.P."/>
            <person name="Strauss J."/>
            <person name="Dupont C."/>
            <person name="Frickenhaus S."/>
            <person name="Maumus F."/>
            <person name="Mcmullan M."/>
            <person name="Sanges R."/>
            <person name="Schmutz J."/>
            <person name="Toseland A."/>
            <person name="Valas R."/>
            <person name="Veluchamy A."/>
            <person name="Ward B.J."/>
            <person name="Allen A."/>
            <person name="Barry K."/>
            <person name="Falciatore A."/>
            <person name="Ferrante M."/>
            <person name="Fortunato A.E."/>
            <person name="Gloeckner G."/>
            <person name="Gruber A."/>
            <person name="Hipkin R."/>
            <person name="Janech M."/>
            <person name="Kroth P."/>
            <person name="Leese F."/>
            <person name="Lindquist E."/>
            <person name="Lyon B.R."/>
            <person name="Martin J."/>
            <person name="Mayer C."/>
            <person name="Parker M."/>
            <person name="Quesneville H."/>
            <person name="Raymond J."/>
            <person name="Uhlig C."/>
            <person name="Valentin K.U."/>
            <person name="Worden A.Z."/>
            <person name="Armbrust E.V."/>
            <person name="Bowler C."/>
            <person name="Green B."/>
            <person name="Moulton V."/>
            <person name="Van Oosterhout C."/>
            <person name="Grigoriev I."/>
        </authorList>
    </citation>
    <scope>NUCLEOTIDE SEQUENCE [LARGE SCALE GENOMIC DNA]</scope>
    <source>
        <strain evidence="3 4">CCMP1102</strain>
    </source>
</reference>
<evidence type="ECO:0000256" key="1">
    <source>
        <dbReference type="SAM" id="Coils"/>
    </source>
</evidence>
<proteinExistence type="predicted"/>
<dbReference type="KEGG" id="fcy:FRACYDRAFT_250303"/>
<dbReference type="EMBL" id="KV784382">
    <property type="protein sequence ID" value="OEU08082.1"/>
    <property type="molecule type" value="Genomic_DNA"/>
</dbReference>
<gene>
    <name evidence="3" type="ORF">FRACYDRAFT_250303</name>
</gene>
<organism evidence="3 4">
    <name type="scientific">Fragilariopsis cylindrus CCMP1102</name>
    <dbReference type="NCBI Taxonomy" id="635003"/>
    <lineage>
        <taxon>Eukaryota</taxon>
        <taxon>Sar</taxon>
        <taxon>Stramenopiles</taxon>
        <taxon>Ochrophyta</taxon>
        <taxon>Bacillariophyta</taxon>
        <taxon>Bacillariophyceae</taxon>
        <taxon>Bacillariophycidae</taxon>
        <taxon>Bacillariales</taxon>
        <taxon>Bacillariaceae</taxon>
        <taxon>Fragilariopsis</taxon>
    </lineage>
</organism>
<dbReference type="Proteomes" id="UP000095751">
    <property type="component" value="Unassembled WGS sequence"/>
</dbReference>
<dbReference type="AlphaFoldDB" id="A0A1E7EQ46"/>
<accession>A0A1E7EQ46</accession>